<keyword evidence="3 4" id="KW-0574">Periplasm</keyword>
<keyword evidence="6" id="KW-0282">Flagellum</keyword>
<dbReference type="PANTHER" id="PTHR36307:SF1">
    <property type="entry name" value="FLAGELLA BASAL BODY P-RING FORMATION PROTEIN FLGA"/>
    <property type="match status" value="1"/>
</dbReference>
<dbReference type="OrthoDB" id="8563889at2"/>
<keyword evidence="6" id="KW-0969">Cilium</keyword>
<keyword evidence="4" id="KW-1005">Bacterial flagellum biogenesis</keyword>
<dbReference type="AlphaFoldDB" id="A0A418WWK4"/>
<reference evidence="6 7" key="1">
    <citation type="submission" date="2018-09" db="EMBL/GenBank/DDBJ databases">
        <authorList>
            <person name="Zhu H."/>
        </authorList>
    </citation>
    <scope>NUCLEOTIDE SEQUENCE [LARGE SCALE GENOMIC DNA]</scope>
    <source>
        <strain evidence="6 7">K2R10-39</strain>
    </source>
</reference>
<dbReference type="Gene3D" id="2.30.30.760">
    <property type="match status" value="1"/>
</dbReference>
<dbReference type="NCBIfam" id="TIGR03170">
    <property type="entry name" value="flgA_cterm"/>
    <property type="match status" value="1"/>
</dbReference>
<accession>A0A418WWK4</accession>
<dbReference type="InterPro" id="IPR013974">
    <property type="entry name" value="SAF"/>
</dbReference>
<evidence type="ECO:0000313" key="6">
    <source>
        <dbReference type="EMBL" id="RJF97038.1"/>
    </source>
</evidence>
<protein>
    <recommendedName>
        <fullName evidence="4">Flagella basal body P-ring formation protein FlgA</fullName>
    </recommendedName>
</protein>
<evidence type="ECO:0000259" key="5">
    <source>
        <dbReference type="SMART" id="SM00858"/>
    </source>
</evidence>
<dbReference type="CDD" id="cd11614">
    <property type="entry name" value="SAF_CpaB_FlgA_like"/>
    <property type="match status" value="1"/>
</dbReference>
<evidence type="ECO:0000313" key="7">
    <source>
        <dbReference type="Proteomes" id="UP000285190"/>
    </source>
</evidence>
<name>A0A418WWK4_9BURK</name>
<comment type="similarity">
    <text evidence="4">Belongs to the FlgA family.</text>
</comment>
<organism evidence="6 7">
    <name type="scientific">Noviherbaspirillum cavernae</name>
    <dbReference type="NCBI Taxonomy" id="2320862"/>
    <lineage>
        <taxon>Bacteria</taxon>
        <taxon>Pseudomonadati</taxon>
        <taxon>Pseudomonadota</taxon>
        <taxon>Betaproteobacteria</taxon>
        <taxon>Burkholderiales</taxon>
        <taxon>Oxalobacteraceae</taxon>
        <taxon>Noviherbaspirillum</taxon>
    </lineage>
</organism>
<comment type="caution">
    <text evidence="6">The sequence shown here is derived from an EMBL/GenBank/DDBJ whole genome shotgun (WGS) entry which is preliminary data.</text>
</comment>
<comment type="subcellular location">
    <subcellularLocation>
        <location evidence="1 4">Periplasm</location>
    </subcellularLocation>
</comment>
<feature type="domain" description="SAF" evidence="5">
    <location>
        <begin position="92"/>
        <end position="153"/>
    </location>
</feature>
<dbReference type="Pfam" id="PF13144">
    <property type="entry name" value="ChapFlgA"/>
    <property type="match status" value="1"/>
</dbReference>
<dbReference type="InterPro" id="IPR039246">
    <property type="entry name" value="Flagellar_FlgA"/>
</dbReference>
<comment type="function">
    <text evidence="4">Involved in the assembly process of the P-ring formation. It may associate with FlgF on the rod constituting a structure essential for the P-ring assembly or may act as a modulator protein for the P-ring assembly.</text>
</comment>
<evidence type="ECO:0000256" key="1">
    <source>
        <dbReference type="ARBA" id="ARBA00004418"/>
    </source>
</evidence>
<dbReference type="RefSeq" id="WP_119743170.1">
    <property type="nucleotide sequence ID" value="NZ_QYUN01000003.1"/>
</dbReference>
<dbReference type="GO" id="GO:0044780">
    <property type="term" value="P:bacterial-type flagellum assembly"/>
    <property type="evidence" value="ECO:0007669"/>
    <property type="project" value="InterPro"/>
</dbReference>
<dbReference type="SMART" id="SM00858">
    <property type="entry name" value="SAF"/>
    <property type="match status" value="1"/>
</dbReference>
<evidence type="ECO:0000256" key="4">
    <source>
        <dbReference type="RuleBase" id="RU362063"/>
    </source>
</evidence>
<evidence type="ECO:0000256" key="2">
    <source>
        <dbReference type="ARBA" id="ARBA00022729"/>
    </source>
</evidence>
<evidence type="ECO:0000256" key="3">
    <source>
        <dbReference type="ARBA" id="ARBA00022764"/>
    </source>
</evidence>
<gene>
    <name evidence="6" type="primary">flgA</name>
    <name evidence="6" type="ORF">D3870_19990</name>
</gene>
<dbReference type="GO" id="GO:0042597">
    <property type="term" value="C:periplasmic space"/>
    <property type="evidence" value="ECO:0007669"/>
    <property type="project" value="UniProtKB-SubCell"/>
</dbReference>
<keyword evidence="2" id="KW-0732">Signal</keyword>
<sequence length="227" mass="24068">MTHVSAAAERVTERVEAAARALLVQQAERAGLRDPLVEVSVVRNGQPAPACATPVKLENMDTRQPSRMRIAAMCPGADGWRHEFIVRASVSAQVLVAATVIPARQVLEATDLTLERRTVSTTPDAISEPQEVVGMAARRAMRAGDIVRKNALIAPTLVKRGDAVRILASREQIAVSVAGEALDGGTRGAIVRVRNAANGNVIRARVIANATVEPADMPVSMPAHSPD</sequence>
<keyword evidence="6" id="KW-0966">Cell projection</keyword>
<keyword evidence="7" id="KW-1185">Reference proteome</keyword>
<proteinExistence type="inferred from homology"/>
<dbReference type="Proteomes" id="UP000285190">
    <property type="component" value="Unassembled WGS sequence"/>
</dbReference>
<dbReference type="Gene3D" id="3.90.1210.10">
    <property type="entry name" value="Antifreeze-like/N-acetylneuraminic acid synthase C-terminal domain"/>
    <property type="match status" value="1"/>
</dbReference>
<dbReference type="PANTHER" id="PTHR36307">
    <property type="entry name" value="FLAGELLA BASAL BODY P-RING FORMATION PROTEIN FLGA"/>
    <property type="match status" value="1"/>
</dbReference>
<dbReference type="EMBL" id="QYUN01000003">
    <property type="protein sequence ID" value="RJF97038.1"/>
    <property type="molecule type" value="Genomic_DNA"/>
</dbReference>
<dbReference type="InterPro" id="IPR017585">
    <property type="entry name" value="SAF_FlgA"/>
</dbReference>